<dbReference type="InterPro" id="IPR028098">
    <property type="entry name" value="Glyco_trans_4-like_N"/>
</dbReference>
<evidence type="ECO:0000259" key="2">
    <source>
        <dbReference type="Pfam" id="PF13439"/>
    </source>
</evidence>
<feature type="non-terminal residue" evidence="3">
    <location>
        <position position="1"/>
    </location>
</feature>
<dbReference type="Gene3D" id="3.40.50.2000">
    <property type="entry name" value="Glycogen Phosphorylase B"/>
    <property type="match status" value="2"/>
</dbReference>
<organism evidence="3">
    <name type="scientific">mine drainage metagenome</name>
    <dbReference type="NCBI Taxonomy" id="410659"/>
    <lineage>
        <taxon>unclassified sequences</taxon>
        <taxon>metagenomes</taxon>
        <taxon>ecological metagenomes</taxon>
    </lineage>
</organism>
<keyword evidence="1 3" id="KW-0808">Transferase</keyword>
<proteinExistence type="predicted"/>
<sequence>ASRAFQGAPTGIGVYATEICRGLIEDPPAPLSLYCNSRRPPAAAPPLPPGSAWRPIPLPRGWTRLRLRLELSRHPPELLFVPAYRLPPGRLPRAVVTVHGVEHRLAEQAYPGRSGRAVESFVKDTLARAARVIVPSETTRADLVQIYSADPSTITVIPHGVAPHLHPRPPAAVAAATAQLGIPGPYFLAVGAHHRRKNIPFLIRAFARAFPSGPDRPWLV</sequence>
<dbReference type="AlphaFoldDB" id="T1B1L9"/>
<dbReference type="SUPFAM" id="SSF53756">
    <property type="entry name" value="UDP-Glycosyltransferase/glycogen phosphorylase"/>
    <property type="match status" value="1"/>
</dbReference>
<reference evidence="3" key="1">
    <citation type="submission" date="2013-08" db="EMBL/GenBank/DDBJ databases">
        <authorList>
            <person name="Mendez C."/>
            <person name="Richter M."/>
            <person name="Ferrer M."/>
            <person name="Sanchez J."/>
        </authorList>
    </citation>
    <scope>NUCLEOTIDE SEQUENCE</scope>
</reference>
<accession>T1B1L9</accession>
<feature type="non-terminal residue" evidence="3">
    <location>
        <position position="220"/>
    </location>
</feature>
<gene>
    <name evidence="3" type="ORF">B1A_14122</name>
</gene>
<name>T1B1L9_9ZZZZ</name>
<dbReference type="GO" id="GO:0009103">
    <property type="term" value="P:lipopolysaccharide biosynthetic process"/>
    <property type="evidence" value="ECO:0007669"/>
    <property type="project" value="TreeGrafter"/>
</dbReference>
<dbReference type="GO" id="GO:0016757">
    <property type="term" value="F:glycosyltransferase activity"/>
    <property type="evidence" value="ECO:0007669"/>
    <property type="project" value="TreeGrafter"/>
</dbReference>
<protein>
    <submittedName>
        <fullName evidence="3">Glycosyl transferase group 1</fullName>
    </submittedName>
</protein>
<evidence type="ECO:0000313" key="3">
    <source>
        <dbReference type="EMBL" id="EQD48240.1"/>
    </source>
</evidence>
<feature type="domain" description="Glycosyltransferase subfamily 4-like N-terminal" evidence="2">
    <location>
        <begin position="10"/>
        <end position="162"/>
    </location>
</feature>
<dbReference type="EMBL" id="AUZX01010358">
    <property type="protein sequence ID" value="EQD48240.1"/>
    <property type="molecule type" value="Genomic_DNA"/>
</dbReference>
<dbReference type="Pfam" id="PF13439">
    <property type="entry name" value="Glyco_transf_4"/>
    <property type="match status" value="1"/>
</dbReference>
<comment type="caution">
    <text evidence="3">The sequence shown here is derived from an EMBL/GenBank/DDBJ whole genome shotgun (WGS) entry which is preliminary data.</text>
</comment>
<reference evidence="3" key="2">
    <citation type="journal article" date="2014" name="ISME J.">
        <title>Microbial stratification in low pH oxic and suboxic macroscopic growths along an acid mine drainage.</title>
        <authorList>
            <person name="Mendez-Garcia C."/>
            <person name="Mesa V."/>
            <person name="Sprenger R.R."/>
            <person name="Richter M."/>
            <person name="Diez M.S."/>
            <person name="Solano J."/>
            <person name="Bargiela R."/>
            <person name="Golyshina O.V."/>
            <person name="Manteca A."/>
            <person name="Ramos J.L."/>
            <person name="Gallego J.R."/>
            <person name="Llorente I."/>
            <person name="Martins Dos Santos V.A."/>
            <person name="Jensen O.N."/>
            <person name="Pelaez A.I."/>
            <person name="Sanchez J."/>
            <person name="Ferrer M."/>
        </authorList>
    </citation>
    <scope>NUCLEOTIDE SEQUENCE</scope>
</reference>
<dbReference type="PANTHER" id="PTHR46401">
    <property type="entry name" value="GLYCOSYLTRANSFERASE WBBK-RELATED"/>
    <property type="match status" value="1"/>
</dbReference>
<dbReference type="PANTHER" id="PTHR46401:SF2">
    <property type="entry name" value="GLYCOSYLTRANSFERASE WBBK-RELATED"/>
    <property type="match status" value="1"/>
</dbReference>
<evidence type="ECO:0000256" key="1">
    <source>
        <dbReference type="ARBA" id="ARBA00022679"/>
    </source>
</evidence>